<gene>
    <name evidence="2" type="ORF">PG986_014421</name>
</gene>
<dbReference type="GeneID" id="92083705"/>
<dbReference type="Proteomes" id="UP001391051">
    <property type="component" value="Unassembled WGS sequence"/>
</dbReference>
<evidence type="ECO:0000313" key="2">
    <source>
        <dbReference type="EMBL" id="KAK7937553.1"/>
    </source>
</evidence>
<dbReference type="EMBL" id="JAQQWE010000010">
    <property type="protein sequence ID" value="KAK7937553.1"/>
    <property type="molecule type" value="Genomic_DNA"/>
</dbReference>
<dbReference type="PANTHER" id="PTHR10782:SF4">
    <property type="entry name" value="TONALLI, ISOFORM E"/>
    <property type="match status" value="1"/>
</dbReference>
<dbReference type="InterPro" id="IPR018527">
    <property type="entry name" value="Rubredoxin_Fe_BS"/>
</dbReference>
<evidence type="ECO:0000313" key="3">
    <source>
        <dbReference type="Proteomes" id="UP001391051"/>
    </source>
</evidence>
<accession>A0ABR1PT97</accession>
<keyword evidence="3" id="KW-1185">Reference proteome</keyword>
<dbReference type="InterPro" id="IPR013083">
    <property type="entry name" value="Znf_RING/FYVE/PHD"/>
</dbReference>
<dbReference type="RefSeq" id="XP_066692881.1">
    <property type="nucleotide sequence ID" value="XM_066850643.1"/>
</dbReference>
<reference evidence="2 3" key="1">
    <citation type="submission" date="2023-01" db="EMBL/GenBank/DDBJ databases">
        <title>Analysis of 21 Apiospora genomes using comparative genomics revels a genus with tremendous synthesis potential of carbohydrate active enzymes and secondary metabolites.</title>
        <authorList>
            <person name="Sorensen T."/>
        </authorList>
    </citation>
    <scope>NUCLEOTIDE SEQUENCE [LARGE SCALE GENOMIC DNA]</scope>
    <source>
        <strain evidence="2 3">CBS 24483</strain>
    </source>
</reference>
<comment type="caution">
    <text evidence="2">The sequence shown here is derived from an EMBL/GenBank/DDBJ whole genome shotgun (WGS) entry which is preliminary data.</text>
</comment>
<keyword evidence="1" id="KW-0479">Metal-binding</keyword>
<protein>
    <submittedName>
        <fullName evidence="2">Uncharacterized protein</fullName>
    </submittedName>
</protein>
<evidence type="ECO:0000256" key="1">
    <source>
        <dbReference type="ARBA" id="ARBA00022723"/>
    </source>
</evidence>
<organism evidence="2 3">
    <name type="scientific">Apiospora aurea</name>
    <dbReference type="NCBI Taxonomy" id="335848"/>
    <lineage>
        <taxon>Eukaryota</taxon>
        <taxon>Fungi</taxon>
        <taxon>Dikarya</taxon>
        <taxon>Ascomycota</taxon>
        <taxon>Pezizomycotina</taxon>
        <taxon>Sordariomycetes</taxon>
        <taxon>Xylariomycetidae</taxon>
        <taxon>Amphisphaeriales</taxon>
        <taxon>Apiosporaceae</taxon>
        <taxon>Apiospora</taxon>
    </lineage>
</organism>
<dbReference type="PANTHER" id="PTHR10782">
    <property type="entry name" value="ZINC FINGER MIZ DOMAIN-CONTAINING PROTEIN"/>
    <property type="match status" value="1"/>
</dbReference>
<sequence length="323" mass="35872">MYGNARPSLPINIFSNGSVRVRLRCVFCRHDVESIPEGQWVKWDTVWPDHTYIQLNGHILRIGDEQHYRHDQPVEVDHYVVPGRNELKVLVPPNTLIPLTKKFIAIEVVETLSHSSVLALNNFSVIHKTPAEQTLNIIKTRLGGAPCGALDGDITMLSSDLVIRITDPFSSRIFDVPVRGISCEHLDCFDLETWLNIRPIKNWCVCGTKGANCGACPKESSLTDKWKCPICGEDARPQVLRIDGFLSGVRAILAVQRQLTAKDITVSADGSWKPIIDSDMEEAGEGSGVDIRPVQVPRPARPQSVTKIVSCRAPIEIITLDDD</sequence>
<dbReference type="PROSITE" id="PS00202">
    <property type="entry name" value="RUBREDOXIN"/>
    <property type="match status" value="1"/>
</dbReference>
<dbReference type="Gene3D" id="3.30.40.10">
    <property type="entry name" value="Zinc/RING finger domain, C3HC4 (zinc finger)"/>
    <property type="match status" value="1"/>
</dbReference>
<proteinExistence type="predicted"/>
<name>A0ABR1PT97_9PEZI</name>